<sequence length="464" mass="51845">MLGRARYAALLEDLDVRRWYENVARGSPATADVYLRRLGSTCRRLGLEPKGLAGMGEDRLYGVLLDLVSALEREGKAGSYIEGVVKAIRSWLMYRGVHIRRKIKIRGARDAPTLRDERVPTRDELRRILLSGDRRARLACALLAYSGLRVEVLGNYRGTDGLRLRDLPELRIAVQGGCGADGGGIGSGGGTGSGTRTGTGAGRGAAWDGPLVTFEKIPTLLVVRKELSKAGHQYFTFLGREGCEYLRDYLEERVRLGESLNPDSPLITPKWSEKPFIRSINISDLVRLAIRRAGFPWRPYVLRSYFDTQLMLAESKGLVLRDYRTFWMGHKGDIENRYTTNKCRLPEGVVEDMREAYSKGARYLEAGMGAGSVGTGEEELRVSFRRQLLLVAGARPEEVERMDLASMGDSEFRDAVRKRLLGVMMNNGARQRVVPVGEIEEYISQGWEFVSLIPGERAIMRLPV</sequence>
<dbReference type="InterPro" id="IPR013762">
    <property type="entry name" value="Integrase-like_cat_sf"/>
</dbReference>
<dbReference type="GO" id="GO:0015074">
    <property type="term" value="P:DNA integration"/>
    <property type="evidence" value="ECO:0007669"/>
    <property type="project" value="InterPro"/>
</dbReference>
<accession>A0A523BBB0</accession>
<dbReference type="EMBL" id="QNVH01000044">
    <property type="protein sequence ID" value="TDA38205.1"/>
    <property type="molecule type" value="Genomic_DNA"/>
</dbReference>
<dbReference type="Proteomes" id="UP000315399">
    <property type="component" value="Unassembled WGS sequence"/>
</dbReference>
<evidence type="ECO:0000313" key="3">
    <source>
        <dbReference type="Proteomes" id="UP000315399"/>
    </source>
</evidence>
<organism evidence="2 3">
    <name type="scientific">Thermoproteota archaeon</name>
    <dbReference type="NCBI Taxonomy" id="2056631"/>
    <lineage>
        <taxon>Archaea</taxon>
        <taxon>Thermoproteota</taxon>
    </lineage>
</organism>
<dbReference type="InterPro" id="IPR011010">
    <property type="entry name" value="DNA_brk_join_enz"/>
</dbReference>
<dbReference type="AlphaFoldDB" id="A0A523BBB0"/>
<dbReference type="Gene3D" id="1.10.443.10">
    <property type="entry name" value="Intergrase catalytic core"/>
    <property type="match status" value="1"/>
</dbReference>
<keyword evidence="1" id="KW-0233">DNA recombination</keyword>
<evidence type="ECO:0000256" key="1">
    <source>
        <dbReference type="ARBA" id="ARBA00023172"/>
    </source>
</evidence>
<dbReference type="SUPFAM" id="SSF56349">
    <property type="entry name" value="DNA breaking-rejoining enzymes"/>
    <property type="match status" value="1"/>
</dbReference>
<reference evidence="2 3" key="1">
    <citation type="journal article" date="2019" name="Nat. Microbiol.">
        <title>Expanding anaerobic alkane metabolism in the domain of Archaea.</title>
        <authorList>
            <person name="Wang Y."/>
            <person name="Wegener G."/>
            <person name="Hou J."/>
            <person name="Wang F."/>
            <person name="Xiao X."/>
        </authorList>
    </citation>
    <scope>NUCLEOTIDE SEQUENCE [LARGE SCALE GENOMIC DNA]</scope>
    <source>
        <strain evidence="2">WYZ-LMO10</strain>
    </source>
</reference>
<name>A0A523BBB0_9CREN</name>
<proteinExistence type="predicted"/>
<evidence type="ECO:0000313" key="2">
    <source>
        <dbReference type="EMBL" id="TDA38205.1"/>
    </source>
</evidence>
<dbReference type="GO" id="GO:0003677">
    <property type="term" value="F:DNA binding"/>
    <property type="evidence" value="ECO:0007669"/>
    <property type="project" value="InterPro"/>
</dbReference>
<comment type="caution">
    <text evidence="2">The sequence shown here is derived from an EMBL/GenBank/DDBJ whole genome shotgun (WGS) entry which is preliminary data.</text>
</comment>
<gene>
    <name evidence="2" type="ORF">DSO08_04540</name>
</gene>
<dbReference type="GO" id="GO:0006310">
    <property type="term" value="P:DNA recombination"/>
    <property type="evidence" value="ECO:0007669"/>
    <property type="project" value="UniProtKB-KW"/>
</dbReference>
<protein>
    <submittedName>
        <fullName evidence="2">Site-specific integrase</fullName>
    </submittedName>
</protein>